<sequence>MSGDVMVNQDDFDLPVVDYDFSTTGNSSKLLDQMATAGGFTATKLALARDILKEMFQQFDDSLSEDGSSQLNWLSFPACLCATGTRGFFVEALKRKRFNVVVTTCGTLDHDIARSFSDYYHGAFELDDVELGEQGLNRLGNVIVPNASYGDIIEKIVMPILQEIDDERRSANPENPWQGFGSVELCWALGDRIDDESSLLHWAAKHRIPIIIPGIYDGSIGAQLFMHRQKARDFNLDLLEDQQILSDLIWTTDSSHALMVGGGISKHHVIWWNQYRGGLDSAVQITTASEHDGSLSGARLKEAISWGKIRADAPQIVVEGDASLLLPLLGASLFAEE</sequence>
<accession>A0A075G900</accession>
<evidence type="ECO:0000256" key="2">
    <source>
        <dbReference type="ARBA" id="ARBA00009892"/>
    </source>
</evidence>
<organism evidence="6">
    <name type="scientific">uncultured marine group II/III euryarchaeote KM3_12_C02</name>
    <dbReference type="NCBI Taxonomy" id="1457858"/>
    <lineage>
        <taxon>Archaea</taxon>
        <taxon>Methanobacteriati</taxon>
        <taxon>Methanobacteriota</taxon>
        <taxon>environmental samples</taxon>
    </lineage>
</organism>
<dbReference type="FunFam" id="3.40.910.10:FF:000010">
    <property type="entry name" value="Deoxyhypusine synthase"/>
    <property type="match status" value="1"/>
</dbReference>
<comment type="similarity">
    <text evidence="2">Belongs to the deoxyhypusine synthase family.</text>
</comment>
<keyword evidence="6" id="KW-0808">Transferase</keyword>
<dbReference type="InterPro" id="IPR036982">
    <property type="entry name" value="Deoxyhypusine_synthase_sf"/>
</dbReference>
<dbReference type="NCBIfam" id="NF002294">
    <property type="entry name" value="PRK01221.1"/>
    <property type="match status" value="1"/>
</dbReference>
<name>A0A075G900_9EURY</name>
<keyword evidence="3" id="KW-0520">NAD</keyword>
<evidence type="ECO:0000256" key="5">
    <source>
        <dbReference type="ARBA" id="ARBA00043952"/>
    </source>
</evidence>
<comment type="function">
    <text evidence="1">Catalyzes the NAD-dependent oxidative cleavage of spermidine and the subsequent transfer of the butylamine moiety of spermidine to the epsilon-amino group of a specific lysine residue of the eIF-5A precursor protein to form the intermediate deoxyhypusine residue.</text>
</comment>
<dbReference type="Pfam" id="PF01916">
    <property type="entry name" value="DS"/>
    <property type="match status" value="1"/>
</dbReference>
<dbReference type="InterPro" id="IPR029035">
    <property type="entry name" value="DHS-like_NAD/FAD-binding_dom"/>
</dbReference>
<evidence type="ECO:0000256" key="4">
    <source>
        <dbReference type="ARBA" id="ARBA00039467"/>
    </source>
</evidence>
<dbReference type="EMBL" id="KF900581">
    <property type="protein sequence ID" value="AIF00129.1"/>
    <property type="molecule type" value="Genomic_DNA"/>
</dbReference>
<evidence type="ECO:0000256" key="3">
    <source>
        <dbReference type="ARBA" id="ARBA00023027"/>
    </source>
</evidence>
<dbReference type="Gene3D" id="3.40.910.10">
    <property type="entry name" value="Deoxyhypusine synthase"/>
    <property type="match status" value="1"/>
</dbReference>
<gene>
    <name evidence="6" type="primary">dys1</name>
</gene>
<dbReference type="SUPFAM" id="SSF52467">
    <property type="entry name" value="DHS-like NAD/FAD-binding domain"/>
    <property type="match status" value="1"/>
</dbReference>
<dbReference type="AlphaFoldDB" id="A0A075G900"/>
<comment type="pathway">
    <text evidence="5">Protein modification.</text>
</comment>
<protein>
    <recommendedName>
        <fullName evidence="4">Probable deoxyhypusine synthase</fullName>
    </recommendedName>
</protein>
<dbReference type="InterPro" id="IPR002773">
    <property type="entry name" value="Deoxyhypusine_synthase"/>
</dbReference>
<evidence type="ECO:0000256" key="1">
    <source>
        <dbReference type="ARBA" id="ARBA00002823"/>
    </source>
</evidence>
<dbReference type="PANTHER" id="PTHR11703:SF0">
    <property type="entry name" value="DEOXYHYPUSINE SYNTHASE"/>
    <property type="match status" value="1"/>
</dbReference>
<proteinExistence type="inferred from homology"/>
<dbReference type="PANTHER" id="PTHR11703">
    <property type="entry name" value="DEOXYHYPUSINE SYNTHASE"/>
    <property type="match status" value="1"/>
</dbReference>
<reference evidence="6" key="1">
    <citation type="journal article" date="2014" name="Genome Biol. Evol.">
        <title>Pangenome evidence for extensive interdomain horizontal transfer affecting lineage core and shell genes in uncultured planktonic thaumarchaeota and euryarchaeota.</title>
        <authorList>
            <person name="Deschamps P."/>
            <person name="Zivanovic Y."/>
            <person name="Moreira D."/>
            <person name="Rodriguez-Valera F."/>
            <person name="Lopez-Garcia P."/>
        </authorList>
    </citation>
    <scope>NUCLEOTIDE SEQUENCE</scope>
</reference>
<dbReference type="GO" id="GO:0005737">
    <property type="term" value="C:cytoplasm"/>
    <property type="evidence" value="ECO:0007669"/>
    <property type="project" value="TreeGrafter"/>
</dbReference>
<evidence type="ECO:0000313" key="6">
    <source>
        <dbReference type="EMBL" id="AIF00129.1"/>
    </source>
</evidence>
<dbReference type="GO" id="GO:0034038">
    <property type="term" value="F:deoxyhypusine synthase activity"/>
    <property type="evidence" value="ECO:0007669"/>
    <property type="project" value="TreeGrafter"/>
</dbReference>